<dbReference type="GeneTree" id="ENSGT00940000154660"/>
<evidence type="ECO:0000313" key="8">
    <source>
        <dbReference type="Proteomes" id="UP000008144"/>
    </source>
</evidence>
<keyword evidence="2 6" id="KW-0812">Transmembrane</keyword>
<dbReference type="Proteomes" id="UP000008144">
    <property type="component" value="Chromosome 5"/>
</dbReference>
<evidence type="ECO:0000313" key="7">
    <source>
        <dbReference type="Ensembl" id="ENSCINP00000022920.2"/>
    </source>
</evidence>
<reference evidence="7" key="2">
    <citation type="journal article" date="2008" name="Genome Biol.">
        <title>Improved genome assembly and evidence-based global gene model set for the chordate Ciona intestinalis: new insight into intron and operon populations.</title>
        <authorList>
            <person name="Satou Y."/>
            <person name="Mineta K."/>
            <person name="Ogasawara M."/>
            <person name="Sasakura Y."/>
            <person name="Shoguchi E."/>
            <person name="Ueno K."/>
            <person name="Yamada L."/>
            <person name="Matsumoto J."/>
            <person name="Wasserscheid J."/>
            <person name="Dewar K."/>
            <person name="Wiley G.B."/>
            <person name="Macmil S.L."/>
            <person name="Roe B.A."/>
            <person name="Zeller R.W."/>
            <person name="Hastings K.E."/>
            <person name="Lemaire P."/>
            <person name="Lindquist E."/>
            <person name="Endo T."/>
            <person name="Hotta K."/>
            <person name="Inaba K."/>
        </authorList>
    </citation>
    <scope>NUCLEOTIDE SEQUENCE [LARGE SCALE GENOMIC DNA]</scope>
    <source>
        <strain evidence="7">wild type</strain>
    </source>
</reference>
<organism evidence="7 8">
    <name type="scientific">Ciona intestinalis</name>
    <name type="common">Transparent sea squirt</name>
    <name type="synonym">Ascidia intestinalis</name>
    <dbReference type="NCBI Taxonomy" id="7719"/>
    <lineage>
        <taxon>Eukaryota</taxon>
        <taxon>Metazoa</taxon>
        <taxon>Chordata</taxon>
        <taxon>Tunicata</taxon>
        <taxon>Ascidiacea</taxon>
        <taxon>Phlebobranchia</taxon>
        <taxon>Cionidae</taxon>
        <taxon>Ciona</taxon>
    </lineage>
</organism>
<evidence type="ECO:0000256" key="2">
    <source>
        <dbReference type="ARBA" id="ARBA00022692"/>
    </source>
</evidence>
<evidence type="ECO:0000256" key="3">
    <source>
        <dbReference type="ARBA" id="ARBA00022989"/>
    </source>
</evidence>
<evidence type="ECO:0000256" key="4">
    <source>
        <dbReference type="ARBA" id="ARBA00023136"/>
    </source>
</evidence>
<dbReference type="GO" id="GO:0016020">
    <property type="term" value="C:membrane"/>
    <property type="evidence" value="ECO:0007669"/>
    <property type="project" value="UniProtKB-SubCell"/>
</dbReference>
<dbReference type="AlphaFoldDB" id="F7BP51"/>
<reference evidence="7" key="4">
    <citation type="submission" date="2025-09" db="UniProtKB">
        <authorList>
            <consortium name="Ensembl"/>
        </authorList>
    </citation>
    <scope>IDENTIFICATION</scope>
</reference>
<evidence type="ECO:0000256" key="6">
    <source>
        <dbReference type="SAM" id="Phobius"/>
    </source>
</evidence>
<evidence type="ECO:0000256" key="1">
    <source>
        <dbReference type="ARBA" id="ARBA00004167"/>
    </source>
</evidence>
<dbReference type="PANTHER" id="PTHR15296:SF1">
    <property type="entry name" value="PDZK1 INTERACTING PROTEIN 1"/>
    <property type="match status" value="1"/>
</dbReference>
<feature type="transmembrane region" description="Helical" evidence="6">
    <location>
        <begin position="49"/>
        <end position="74"/>
    </location>
</feature>
<reference evidence="8" key="1">
    <citation type="journal article" date="2002" name="Science">
        <title>The draft genome of Ciona intestinalis: insights into chordate and vertebrate origins.</title>
        <authorList>
            <person name="Dehal P."/>
            <person name="Satou Y."/>
            <person name="Campbell R.K."/>
            <person name="Chapman J."/>
            <person name="Degnan B."/>
            <person name="De Tomaso A."/>
            <person name="Davidson B."/>
            <person name="Di Gregorio A."/>
            <person name="Gelpke M."/>
            <person name="Goodstein D.M."/>
            <person name="Harafuji N."/>
            <person name="Hastings K.E."/>
            <person name="Ho I."/>
            <person name="Hotta K."/>
            <person name="Huang W."/>
            <person name="Kawashima T."/>
            <person name="Lemaire P."/>
            <person name="Martinez D."/>
            <person name="Meinertzhagen I.A."/>
            <person name="Necula S."/>
            <person name="Nonaka M."/>
            <person name="Putnam N."/>
            <person name="Rash S."/>
            <person name="Saiga H."/>
            <person name="Satake M."/>
            <person name="Terry A."/>
            <person name="Yamada L."/>
            <person name="Wang H.G."/>
            <person name="Awazu S."/>
            <person name="Azumi K."/>
            <person name="Boore J."/>
            <person name="Branno M."/>
            <person name="Chin-Bow S."/>
            <person name="DeSantis R."/>
            <person name="Doyle S."/>
            <person name="Francino P."/>
            <person name="Keys D.N."/>
            <person name="Haga S."/>
            <person name="Hayashi H."/>
            <person name="Hino K."/>
            <person name="Imai K.S."/>
            <person name="Inaba K."/>
            <person name="Kano S."/>
            <person name="Kobayashi K."/>
            <person name="Kobayashi M."/>
            <person name="Lee B.I."/>
            <person name="Makabe K.W."/>
            <person name="Manohar C."/>
            <person name="Matassi G."/>
            <person name="Medina M."/>
            <person name="Mochizuki Y."/>
            <person name="Mount S."/>
            <person name="Morishita T."/>
            <person name="Miura S."/>
            <person name="Nakayama A."/>
            <person name="Nishizaka S."/>
            <person name="Nomoto H."/>
            <person name="Ohta F."/>
            <person name="Oishi K."/>
            <person name="Rigoutsos I."/>
            <person name="Sano M."/>
            <person name="Sasaki A."/>
            <person name="Sasakura Y."/>
            <person name="Shoguchi E."/>
            <person name="Shin-i T."/>
            <person name="Spagnuolo A."/>
            <person name="Stainier D."/>
            <person name="Suzuki M.M."/>
            <person name="Tassy O."/>
            <person name="Takatori N."/>
            <person name="Tokuoka M."/>
            <person name="Yagi K."/>
            <person name="Yoshizaki F."/>
            <person name="Wada S."/>
            <person name="Zhang C."/>
            <person name="Hyatt P.D."/>
            <person name="Larimer F."/>
            <person name="Detter C."/>
            <person name="Doggett N."/>
            <person name="Glavina T."/>
            <person name="Hawkins T."/>
            <person name="Richardson P."/>
            <person name="Lucas S."/>
            <person name="Kohara Y."/>
            <person name="Levine M."/>
            <person name="Satoh N."/>
            <person name="Rokhsar D.S."/>
        </authorList>
    </citation>
    <scope>NUCLEOTIDE SEQUENCE [LARGE SCALE GENOMIC DNA]</scope>
</reference>
<keyword evidence="8" id="KW-1185">Reference proteome</keyword>
<evidence type="ECO:0000256" key="5">
    <source>
        <dbReference type="ARBA" id="ARBA00049650"/>
    </source>
</evidence>
<dbReference type="HOGENOM" id="CLU_2003093_0_0_1"/>
<dbReference type="Pfam" id="PF15807">
    <property type="entry name" value="MAP17"/>
    <property type="match status" value="1"/>
</dbReference>
<comment type="similarity">
    <text evidence="5">Belongs to the PDZK1-interacting protein 1/SMIM24 family.</text>
</comment>
<keyword evidence="3 6" id="KW-1133">Transmembrane helix</keyword>
<dbReference type="PANTHER" id="PTHR15296">
    <property type="entry name" value="MEMBRANE-ASSOCIATED PROTEIN MAP17"/>
    <property type="match status" value="1"/>
</dbReference>
<reference evidence="7" key="3">
    <citation type="submission" date="2025-08" db="UniProtKB">
        <authorList>
            <consortium name="Ensembl"/>
        </authorList>
    </citation>
    <scope>IDENTIFICATION</scope>
</reference>
<dbReference type="EMBL" id="EAAA01002149">
    <property type="status" value="NOT_ANNOTATED_CDS"/>
    <property type="molecule type" value="Genomic_DNA"/>
</dbReference>
<keyword evidence="4 6" id="KW-0472">Membrane</keyword>
<dbReference type="InterPro" id="IPR031627">
    <property type="entry name" value="PDZK1IP1/SMIM24"/>
</dbReference>
<name>F7BP51_CIOIN</name>
<dbReference type="InParanoid" id="F7BP51"/>
<comment type="subcellular location">
    <subcellularLocation>
        <location evidence="1">Membrane</location>
        <topology evidence="1">Single-pass membrane protein</topology>
    </subcellularLocation>
</comment>
<sequence length="124" mass="14300">MCVYSFMQSLMFVWCSVGNQWLICFGLLDSVLANDDPNMSSGSAYLEPWIVGIIAVCCFLVLTFLFVLFTHYFCDKFYDKDEDYPDEDLEDFGPSAVISHTAERVQNVYDNQTFNPQEEQLTEL</sequence>
<protein>
    <submittedName>
        <fullName evidence="7">Uncharacterized protein</fullName>
    </submittedName>
</protein>
<proteinExistence type="inferred from homology"/>
<accession>F7BP51</accession>
<dbReference type="Ensembl" id="ENSCINT00000023166.2">
    <property type="protein sequence ID" value="ENSCINP00000022920.2"/>
    <property type="gene ID" value="ENSCING00000012216.2"/>
</dbReference>